<dbReference type="GO" id="GO:0070069">
    <property type="term" value="C:cytochrome complex"/>
    <property type="evidence" value="ECO:0007669"/>
    <property type="project" value="UniProtKB-UniRule"/>
</dbReference>
<evidence type="ECO:0000256" key="3">
    <source>
        <dbReference type="ARBA" id="ARBA00022448"/>
    </source>
</evidence>
<keyword evidence="5 12" id="KW-0349">Heme</keyword>
<evidence type="ECO:0000256" key="12">
    <source>
        <dbReference type="PIRNR" id="PIRNR006446"/>
    </source>
</evidence>
<evidence type="ECO:0000256" key="6">
    <source>
        <dbReference type="ARBA" id="ARBA00022692"/>
    </source>
</evidence>
<dbReference type="EMBL" id="CP026538">
    <property type="protein sequence ID" value="QAZ68824.1"/>
    <property type="molecule type" value="Genomic_DNA"/>
</dbReference>
<dbReference type="PANTHER" id="PTHR30365:SF14">
    <property type="entry name" value="CYTOCHROME BD MENAQUINOL OXIDASE SUBUNIT I-RELATED"/>
    <property type="match status" value="1"/>
</dbReference>
<dbReference type="Pfam" id="PF01654">
    <property type="entry name" value="Cyt_bd_oxida_I"/>
    <property type="match status" value="1"/>
</dbReference>
<dbReference type="GO" id="GO:0009055">
    <property type="term" value="F:electron transfer activity"/>
    <property type="evidence" value="ECO:0007669"/>
    <property type="project" value="UniProtKB-UniRule"/>
</dbReference>
<gene>
    <name evidence="13" type="ORF">C3Y92_16920</name>
</gene>
<keyword evidence="14" id="KW-1185">Reference proteome</keyword>
<evidence type="ECO:0000256" key="7">
    <source>
        <dbReference type="ARBA" id="ARBA00022723"/>
    </source>
</evidence>
<proteinExistence type="inferred from homology"/>
<feature type="transmembrane region" description="Helical" evidence="12">
    <location>
        <begin position="221"/>
        <end position="238"/>
    </location>
</feature>
<dbReference type="GO" id="GO:0016682">
    <property type="term" value="F:oxidoreductase activity, acting on diphenols and related substances as donors, oxygen as acceptor"/>
    <property type="evidence" value="ECO:0007669"/>
    <property type="project" value="TreeGrafter"/>
</dbReference>
<feature type="transmembrane region" description="Helical" evidence="12">
    <location>
        <begin position="94"/>
        <end position="118"/>
    </location>
</feature>
<dbReference type="OrthoDB" id="9807042at2"/>
<organism evidence="13 14">
    <name type="scientific">Solidesulfovibrio carbinolicus</name>
    <dbReference type="NCBI Taxonomy" id="296842"/>
    <lineage>
        <taxon>Bacteria</taxon>
        <taxon>Pseudomonadati</taxon>
        <taxon>Thermodesulfobacteriota</taxon>
        <taxon>Desulfovibrionia</taxon>
        <taxon>Desulfovibrionales</taxon>
        <taxon>Desulfovibrionaceae</taxon>
        <taxon>Solidesulfovibrio</taxon>
    </lineage>
</organism>
<feature type="transmembrane region" description="Helical" evidence="12">
    <location>
        <begin position="188"/>
        <end position="209"/>
    </location>
</feature>
<feature type="transmembrane region" description="Helical" evidence="12">
    <location>
        <begin position="55"/>
        <end position="74"/>
    </location>
</feature>
<dbReference type="GO" id="GO:0019646">
    <property type="term" value="P:aerobic electron transport chain"/>
    <property type="evidence" value="ECO:0007669"/>
    <property type="project" value="InterPro"/>
</dbReference>
<protein>
    <submittedName>
        <fullName evidence="13">Cytochrome ubiquinol oxidase subunit I</fullName>
    </submittedName>
</protein>
<dbReference type="RefSeq" id="WP_129354641.1">
    <property type="nucleotide sequence ID" value="NZ_CP026538.1"/>
</dbReference>
<evidence type="ECO:0000256" key="11">
    <source>
        <dbReference type="ARBA" id="ARBA00023136"/>
    </source>
</evidence>
<feature type="transmembrane region" description="Helical" evidence="12">
    <location>
        <begin position="130"/>
        <end position="149"/>
    </location>
</feature>
<name>A0A4P6HQ46_9BACT</name>
<comment type="subcellular location">
    <subcellularLocation>
        <location evidence="1">Cell membrane</location>
        <topology evidence="1">Multi-pass membrane protein</topology>
    </subcellularLocation>
</comment>
<feature type="transmembrane region" description="Helical" evidence="12">
    <location>
        <begin position="414"/>
        <end position="433"/>
    </location>
</feature>
<dbReference type="InterPro" id="IPR002585">
    <property type="entry name" value="Cyt-d_ubiquinol_oxidase_su_1"/>
</dbReference>
<evidence type="ECO:0000256" key="1">
    <source>
        <dbReference type="ARBA" id="ARBA00004651"/>
    </source>
</evidence>
<evidence type="ECO:0000313" key="14">
    <source>
        <dbReference type="Proteomes" id="UP000293296"/>
    </source>
</evidence>
<sequence>MDFLADALMLSRVQFALTTAFHILFPPLTIGLAVYLVVLEGLWLRTGDLVYYRQFRFWSGLFAINFAVGVVSGIPLEFQFGTNWGPFSATVGNFFGQVLGFEGTMAFMLESAFLYIMLFGWKRVGPRMHFFATIMVCFAASLSAFWILVANSWMQTPSGGHIENGVFVVTDYLAAIFSPDLPLAFSHMYLACLELTAFVVGAVSGVYVLLGRHTAFFLRSFKFAAAAAVVLAPLQALVGDLNGQEIGRIQPAKVAAIESHWDTNKPGTGAAWHVIAWPDPEAERNVFAISIPDVLSLLITHDPTGTVPGLKDFPREDRPPIVLPFYSFRLMVGVGTAMIAVMAWTIWLWRRGRLTVERAGENRLLCMSWALLAPGAYVAVIMGWVTREVGRQPWLAYGLIRTENGHSALSAGEVGLSLAGFCVAYTLLFGLFIHFMGKRLRRGPDLDELPPPAHRAGAVVG</sequence>
<feature type="transmembrane region" description="Helical" evidence="12">
    <location>
        <begin position="20"/>
        <end position="43"/>
    </location>
</feature>
<dbReference type="AlphaFoldDB" id="A0A4P6HQ46"/>
<evidence type="ECO:0000256" key="4">
    <source>
        <dbReference type="ARBA" id="ARBA00022475"/>
    </source>
</evidence>
<keyword evidence="9 12" id="KW-1133">Transmembrane helix</keyword>
<dbReference type="GO" id="GO:0046872">
    <property type="term" value="F:metal ion binding"/>
    <property type="evidence" value="ECO:0007669"/>
    <property type="project" value="UniProtKB-UniRule"/>
</dbReference>
<comment type="similarity">
    <text evidence="2 12">Belongs to the cytochrome ubiquinol oxidase subunit 1 family.</text>
</comment>
<evidence type="ECO:0000313" key="13">
    <source>
        <dbReference type="EMBL" id="QAZ68824.1"/>
    </source>
</evidence>
<feature type="transmembrane region" description="Helical" evidence="12">
    <location>
        <begin position="326"/>
        <end position="349"/>
    </location>
</feature>
<evidence type="ECO:0000256" key="2">
    <source>
        <dbReference type="ARBA" id="ARBA00009819"/>
    </source>
</evidence>
<keyword evidence="7 12" id="KW-0479">Metal-binding</keyword>
<keyword evidence="11 12" id="KW-0472">Membrane</keyword>
<dbReference type="PIRSF" id="PIRSF006446">
    <property type="entry name" value="Cyt_quinol_oxidase_1"/>
    <property type="match status" value="1"/>
</dbReference>
<evidence type="ECO:0000256" key="8">
    <source>
        <dbReference type="ARBA" id="ARBA00022982"/>
    </source>
</evidence>
<keyword evidence="6 12" id="KW-0812">Transmembrane</keyword>
<keyword evidence="8 12" id="KW-0249">Electron transport</keyword>
<keyword evidence="4 12" id="KW-1003">Cell membrane</keyword>
<feature type="transmembrane region" description="Helical" evidence="12">
    <location>
        <begin position="364"/>
        <end position="385"/>
    </location>
</feature>
<evidence type="ECO:0000256" key="5">
    <source>
        <dbReference type="ARBA" id="ARBA00022617"/>
    </source>
</evidence>
<dbReference type="KEGG" id="dcb:C3Y92_16920"/>
<dbReference type="Proteomes" id="UP000293296">
    <property type="component" value="Chromosome"/>
</dbReference>
<dbReference type="GO" id="GO:0020037">
    <property type="term" value="F:heme binding"/>
    <property type="evidence" value="ECO:0007669"/>
    <property type="project" value="TreeGrafter"/>
</dbReference>
<evidence type="ECO:0000256" key="9">
    <source>
        <dbReference type="ARBA" id="ARBA00022989"/>
    </source>
</evidence>
<reference evidence="13 14" key="1">
    <citation type="submission" date="2018-02" db="EMBL/GenBank/DDBJ databases">
        <title>Genome sequence of Desulfovibrio carbinolicus DSM 3852.</title>
        <authorList>
            <person name="Wilbanks E."/>
            <person name="Skennerton C.T."/>
            <person name="Orphan V.J."/>
        </authorList>
    </citation>
    <scope>NUCLEOTIDE SEQUENCE [LARGE SCALE GENOMIC DNA]</scope>
    <source>
        <strain evidence="13 14">DSM 3852</strain>
    </source>
</reference>
<dbReference type="GO" id="GO:0005886">
    <property type="term" value="C:plasma membrane"/>
    <property type="evidence" value="ECO:0007669"/>
    <property type="project" value="UniProtKB-SubCell"/>
</dbReference>
<evidence type="ECO:0000256" key="10">
    <source>
        <dbReference type="ARBA" id="ARBA00023004"/>
    </source>
</evidence>
<keyword evidence="10 12" id="KW-0408">Iron</keyword>
<keyword evidence="3 12" id="KW-0813">Transport</keyword>
<dbReference type="PANTHER" id="PTHR30365">
    <property type="entry name" value="CYTOCHROME D UBIQUINOL OXIDASE"/>
    <property type="match status" value="1"/>
</dbReference>
<accession>A0A4P6HQ46</accession>